<feature type="compositionally biased region" description="Low complexity" evidence="1">
    <location>
        <begin position="144"/>
        <end position="156"/>
    </location>
</feature>
<feature type="region of interest" description="Disordered" evidence="1">
    <location>
        <begin position="1797"/>
        <end position="1821"/>
    </location>
</feature>
<accession>A0A836G2Y2</accession>
<feature type="compositionally biased region" description="Low complexity" evidence="1">
    <location>
        <begin position="1803"/>
        <end position="1815"/>
    </location>
</feature>
<dbReference type="RefSeq" id="XP_067691265.1">
    <property type="nucleotide sequence ID" value="XM_067835894.1"/>
</dbReference>
<feature type="region of interest" description="Disordered" evidence="1">
    <location>
        <begin position="72"/>
        <end position="156"/>
    </location>
</feature>
<evidence type="ECO:0000313" key="2">
    <source>
        <dbReference type="EMBL" id="KAG5474072.1"/>
    </source>
</evidence>
<name>A0A836G2Y2_LEIEN</name>
<feature type="region of interest" description="Disordered" evidence="1">
    <location>
        <begin position="709"/>
        <end position="836"/>
    </location>
</feature>
<sequence>MDYVLGVLYATKRYEPLDMSCVHQKGLPPHHLQTSLLHYSAFAPNSPVGVPDAAGAGSDSENGETVAAADDLRTSTGGNDHHTHAVSVSPTAKVTPAVNEAEARKPTPTLRRGRSAQKVPPSSPLLPRTLAPGADRASAPALKSRLSNSRLRSSSLTVRVMPSSPSAADQMLSLPREGSLMSPLVPGLHAATVAADAVHTAVGGSSAAASARGRPTVGMQCLEHSVPTKVIFGKYVLLYLPPPHRPGETSGAALWSSVGPGGAVSGVGIGGARAHQASALLQSPQMDLSKPRLGTSPSSSSFMSGASSHPVSTISGRPSFLPLGKSADPAASTSTGTSGGHHLNNHQASHSGAGSGPGAAARQAVACAAAAAASTHQKLLLFYCLLLQCLAHQKPVPETTTSASVEGEGALDLTTTEAVTVAVLELHYTTKGPVRSYTGGMSSTAALGSSSSVSAGADGHGSTASISPGSASGGGGGSLTASPPPSSNARAHVYSSSTFSVCSHGGPDGVCGGSTHPGASVSGGGQAPPTAFVTDSQGTASAASVFLNGGDYSVTRGDTYADEGNATGGAALRELLRGGLGTTDVVATQRLSSVLRHLLDGEPDVRLSADSIVFDSEITQSPHYGGWYSVESNDGYRRVMQMCSIQSWPAVVLVDPAGNVVTVEALRYLEEELARYINDVDASIARAPAVGAAASVSCPISAPATARTSVSAASPSPHTEASQQASITPPFPPNAIGSRGLGVAEKSPSPLPPRAPHVTESPAVSPPLERATAADRCSRNVAAAPVAVATDEGDASTADSARTPERRCPSLSGSTGCRESSAPIHDPQIPTAEPTPVKAVPMTARYREDSNACFAPSTATPPVSLISAVTASPVLPNGNTSSNELSESAQHFSMNPAPMGMRGERGAERDKLPDKQPLDFSVKPRARLTTDNSSNNSWQEKPTETCMKSNSFTTQPLSYLSMSALQPSVAPATSAAAFSPTNVCMTKGHASFRSWDPKAYGGDVAGVLAVSDLDSDADVLTQLRKTRTSRIHESRDAALSAVREDARSRVPAVHVPFKTTLPLTDAPAPDAVAHGNMADGFTAATPGTPPIVQSPLPVPLPVFSSGFPWNRVPAEPPMVCAPPRLMVSVGTATTVSVATAPEARLDGDKSSTASTGAGKEEETACPGNKAGRSPPLPSLLLVSRRATAATPPSERRHGGSEDGREGSGELDGTGGLSSTRAAGARHSITPFHTPAATASVPSFTVPQQAGLGNMPTGIGGLAAAAPGSEPAAVASSHSSLYLRSGATRGVVAAHPELTTVTESASWRLWERCLPMHPLHRLAFCTMTASEVRERSLQAASGTVLSSSELEKTYEQTLFSFLTQEVLSPYAGGASDESLMFPSLSLADSIDDTSARRSAVPRGLPCRPQSPLPDTAAHRIMARLLEKWQREVAVKLKPCTHLLILFGAGWHSGMAKFVRAVRRLCSAVNESASASTGAPASRKGSESGGGDVVGLRGGLAGLTMRCLTSQLSAEDDDAGRFASLKDFRNSPIEWAGSGGAGDFVSGFGEASSRLDMRSFGSLTRADAEGGNISEEGDRVASVSPSGVAASVADHSAFPDAAPRRRVQVIYISADESLQALCSAMAEMPEEWLCVSPYAAQSTLERQLQKHTSDMARWIFHVKSFPRMVVVELSNEQQQQQSANTEGKEAVYEGNAGAADRGEAEDEVGDGAGTLMSVDDATVTWQQLLELQFEGRWTVVQLHGETHLYVDPEGKEFPWSSKSADVLRSDRRNVHGVPRLEQRTRSSLVSNFRQQQQGLLRTARSSHPSPVRESSSPDVLEDATLPRPQAELLTVSDALTKAASVDKGGWVITADAVSLHQSVESLFPPIKPFLIADGELPSLLQRGGYFVVLGSFRSVDSHLHQQCVSALDEVRRWLYSEVEARKQRAWSEPTQLQLMGPHGISAAPFTLGGDRVPWSPAVLHTTAGGGASMEESKLAARYSPGATATAVLSIATGGGDFGSAAALHHPGHGNGSSLSGSTPMLLDDSWPEAHGEISPKLTAVSPPISGPLSPQLDVPAGTLGFHVGSAPSLASAAAAHKPAVAARPLPAVYFYDSILSHPVAAGSSPLPPAAHHTGDVRERGRHGIAEEVGSRMKAASQRHAPSVSISTSAKASLQRCGSGAENASAAAASSPSPAPPPHVSDNTSALRRRHARDLALLQEYILAPIVETDEKQLPVREGEMYLACVRWPQRTSAVLRRRLASEARPSAAALVAATGSSAGLPAASTSSSPAAGCAVGGTVSPSSGTNYSLRSLTASQSPGQTQVFSEATRRCSSTPTVASPLPGSPTVAPVSGNVTTVAAAATTGSSSAPSHPPLASTPVALPCSSSSAAPSGSGSAASCTATGSNSPSLGAVCPHASAATSLSNTITMEEECKEGSPYPDATPLASVEAIKSFLYANILRLMED</sequence>
<feature type="region of interest" description="Disordered" evidence="1">
    <location>
        <begin position="1140"/>
        <end position="1221"/>
    </location>
</feature>
<keyword evidence="3" id="KW-1185">Reference proteome</keyword>
<evidence type="ECO:0000256" key="1">
    <source>
        <dbReference type="SAM" id="MobiDB-lite"/>
    </source>
</evidence>
<dbReference type="OrthoDB" id="267579at2759"/>
<feature type="region of interest" description="Disordered" evidence="1">
    <location>
        <begin position="877"/>
        <end position="949"/>
    </location>
</feature>
<feature type="region of interest" description="Disordered" evidence="1">
    <location>
        <begin position="2291"/>
        <end position="2332"/>
    </location>
</feature>
<comment type="caution">
    <text evidence="2">The sequence shown here is derived from an EMBL/GenBank/DDBJ whole genome shotgun (WGS) entry which is preliminary data.</text>
</comment>
<feature type="compositionally biased region" description="Low complexity" evidence="1">
    <location>
        <begin position="296"/>
        <end position="308"/>
    </location>
</feature>
<feature type="compositionally biased region" description="Basic and acidic residues" evidence="1">
    <location>
        <begin position="1193"/>
        <end position="1207"/>
    </location>
</feature>
<dbReference type="KEGG" id="lenr:94171404"/>
<feature type="region of interest" description="Disordered" evidence="1">
    <location>
        <begin position="282"/>
        <end position="357"/>
    </location>
</feature>
<reference evidence="2 3" key="1">
    <citation type="submission" date="2021-02" db="EMBL/GenBank/DDBJ databases">
        <title>Leishmania (Mundinia) enrietti genome sequencing and assembly.</title>
        <authorList>
            <person name="Almutairi H."/>
            <person name="Gatherer D."/>
        </authorList>
    </citation>
    <scope>NUCLEOTIDE SEQUENCE [LARGE SCALE GENOMIC DNA]</scope>
    <source>
        <strain evidence="2">CUR178</strain>
    </source>
</reference>
<feature type="compositionally biased region" description="Low complexity" evidence="1">
    <location>
        <begin position="348"/>
        <end position="357"/>
    </location>
</feature>
<feature type="compositionally biased region" description="Polar residues" evidence="1">
    <location>
        <begin position="2291"/>
        <end position="2319"/>
    </location>
</feature>
<feature type="compositionally biased region" description="Polar residues" evidence="1">
    <location>
        <begin position="929"/>
        <end position="949"/>
    </location>
</feature>
<organism evidence="2 3">
    <name type="scientific">Leishmania enriettii</name>
    <dbReference type="NCBI Taxonomy" id="5663"/>
    <lineage>
        <taxon>Eukaryota</taxon>
        <taxon>Discoba</taxon>
        <taxon>Euglenozoa</taxon>
        <taxon>Kinetoplastea</taxon>
        <taxon>Metakinetoplastina</taxon>
        <taxon>Trypanosomatida</taxon>
        <taxon>Trypanosomatidae</taxon>
        <taxon>Leishmaniinae</taxon>
        <taxon>Leishmania</taxon>
    </lineage>
</organism>
<feature type="compositionally biased region" description="Basic and acidic residues" evidence="1">
    <location>
        <begin position="902"/>
        <end position="917"/>
    </location>
</feature>
<feature type="region of interest" description="Disordered" evidence="1">
    <location>
        <begin position="2131"/>
        <end position="2189"/>
    </location>
</feature>
<gene>
    <name evidence="2" type="ORF">CUR178_04183</name>
</gene>
<feature type="compositionally biased region" description="Polar residues" evidence="1">
    <location>
        <begin position="709"/>
        <end position="727"/>
    </location>
</feature>
<dbReference type="EMBL" id="JAFHKP010000029">
    <property type="protein sequence ID" value="KAG5474072.1"/>
    <property type="molecule type" value="Genomic_DNA"/>
</dbReference>
<feature type="compositionally biased region" description="Polar residues" evidence="1">
    <location>
        <begin position="877"/>
        <end position="893"/>
    </location>
</feature>
<dbReference type="Proteomes" id="UP000674179">
    <property type="component" value="Chromosome 29"/>
</dbReference>
<feature type="compositionally biased region" description="Low complexity" evidence="1">
    <location>
        <begin position="448"/>
        <end position="470"/>
    </location>
</feature>
<evidence type="ECO:0000313" key="3">
    <source>
        <dbReference type="Proteomes" id="UP000674179"/>
    </source>
</evidence>
<feature type="region of interest" description="Disordered" evidence="1">
    <location>
        <begin position="448"/>
        <end position="491"/>
    </location>
</feature>
<proteinExistence type="predicted"/>
<protein>
    <submittedName>
        <fullName evidence="2">Uncharacterized protein</fullName>
    </submittedName>
</protein>
<dbReference type="GeneID" id="94171404"/>